<dbReference type="EC" id="2.7.13.3" evidence="3"/>
<dbReference type="eggNOG" id="COG2205">
    <property type="taxonomic scope" value="Bacteria"/>
</dbReference>
<dbReference type="AlphaFoldDB" id="H8L4Y5"/>
<evidence type="ECO:0000256" key="10">
    <source>
        <dbReference type="ARBA" id="ARBA00022989"/>
    </source>
</evidence>
<evidence type="ECO:0000259" key="15">
    <source>
        <dbReference type="PROSITE" id="PS50885"/>
    </source>
</evidence>
<gene>
    <name evidence="16" type="ordered locus">Fraau_1256</name>
</gene>
<dbReference type="Gene3D" id="3.30.565.10">
    <property type="entry name" value="Histidine kinase-like ATPase, C-terminal domain"/>
    <property type="match status" value="1"/>
</dbReference>
<keyword evidence="9" id="KW-0067">ATP-binding</keyword>
<evidence type="ECO:0000256" key="7">
    <source>
        <dbReference type="ARBA" id="ARBA00022741"/>
    </source>
</evidence>
<evidence type="ECO:0000256" key="9">
    <source>
        <dbReference type="ARBA" id="ARBA00022840"/>
    </source>
</evidence>
<dbReference type="Pfam" id="PF02518">
    <property type="entry name" value="HATPase_c"/>
    <property type="match status" value="1"/>
</dbReference>
<sequence>MRSMQWRLLSMLCCVIALAWCISLSMSVTYLIVGPDIGWRVELHAMGDALARHLPAAWFGSPGTARDAARPGLLPSRTQPAEIGAMLTAMLLNTVELVVMGLLLWRAVVTALRPLRSTSESLSSRRAFDLSPVPVEALPTELQPLLQSFNAMLVRLDSAMQMERQFIADAAHELRTPLAALHLQAEVALAAGTLQGKDQALGKLIDVSLRTHRLAEQLLDTARLEAGLHRCGREPLDLLVVCRMIIDDFWIQAARRDCRLDLDGSACLLTCDPDEIGILIRNLVDNAIRHGHVGGRVRLRCGYLRRGDLLHPMLEIEDDGPGVAAEERQAIFTRFHRAGGASGRGSGIGLSLVAAIAENHEATIETGCGPGWKGFRLRVVFPSQLGGQG</sequence>
<dbReference type="PRINTS" id="PR00344">
    <property type="entry name" value="BCTRLSENSOR"/>
</dbReference>
<keyword evidence="11" id="KW-0902">Two-component regulatory system</keyword>
<feature type="domain" description="Histidine kinase" evidence="14">
    <location>
        <begin position="169"/>
        <end position="385"/>
    </location>
</feature>
<dbReference type="HOGENOM" id="CLU_000445_89_37_6"/>
<keyword evidence="10 13" id="KW-1133">Transmembrane helix</keyword>
<dbReference type="SUPFAM" id="SSF47384">
    <property type="entry name" value="Homodimeric domain of signal transducing histidine kinase"/>
    <property type="match status" value="1"/>
</dbReference>
<dbReference type="OrthoDB" id="9804645at2"/>
<evidence type="ECO:0000313" key="16">
    <source>
        <dbReference type="EMBL" id="AFC85699.1"/>
    </source>
</evidence>
<evidence type="ECO:0000313" key="17">
    <source>
        <dbReference type="Proteomes" id="UP000005234"/>
    </source>
</evidence>
<dbReference type="PANTHER" id="PTHR45436:SF14">
    <property type="entry name" value="SENSOR PROTEIN QSEC"/>
    <property type="match status" value="1"/>
</dbReference>
<protein>
    <recommendedName>
        <fullName evidence="3">histidine kinase</fullName>
        <ecNumber evidence="3">2.7.13.3</ecNumber>
    </recommendedName>
</protein>
<reference evidence="16" key="1">
    <citation type="submission" date="2012-02" db="EMBL/GenBank/DDBJ databases">
        <title>The complete genome of Frateuria aurantia DSM 6220.</title>
        <authorList>
            <consortium name="US DOE Joint Genome Institute (JGI-PGF)"/>
            <person name="Lucas S."/>
            <person name="Copeland A."/>
            <person name="Lapidus A."/>
            <person name="Glavina del Rio T."/>
            <person name="Dalin E."/>
            <person name="Tice H."/>
            <person name="Bruce D."/>
            <person name="Goodwin L."/>
            <person name="Pitluck S."/>
            <person name="Peters L."/>
            <person name="Ovchinnikova G."/>
            <person name="Teshima H."/>
            <person name="Kyrpides N."/>
            <person name="Mavromatis K."/>
            <person name="Ivanova N."/>
            <person name="Brettin T."/>
            <person name="Detter J.C."/>
            <person name="Han C."/>
            <person name="Larimer F."/>
            <person name="Land M."/>
            <person name="Hauser L."/>
            <person name="Markowitz V."/>
            <person name="Cheng J.-F."/>
            <person name="Hugenholtz P."/>
            <person name="Woyke T."/>
            <person name="Wu D."/>
            <person name="Brambilla E."/>
            <person name="Klenk H.-P."/>
            <person name="Eisen J.A."/>
        </authorList>
    </citation>
    <scope>NUCLEOTIDE SEQUENCE</scope>
    <source>
        <strain evidence="16">DSM 6220</strain>
    </source>
</reference>
<dbReference type="EMBL" id="CP003350">
    <property type="protein sequence ID" value="AFC85699.1"/>
    <property type="molecule type" value="Genomic_DNA"/>
</dbReference>
<dbReference type="CDD" id="cd00082">
    <property type="entry name" value="HisKA"/>
    <property type="match status" value="1"/>
</dbReference>
<keyword evidence="8 16" id="KW-0418">Kinase</keyword>
<feature type="domain" description="HAMP" evidence="15">
    <location>
        <begin position="106"/>
        <end position="161"/>
    </location>
</feature>
<dbReference type="InterPro" id="IPR003594">
    <property type="entry name" value="HATPase_dom"/>
</dbReference>
<feature type="transmembrane region" description="Helical" evidence="13">
    <location>
        <begin position="83"/>
        <end position="105"/>
    </location>
</feature>
<dbReference type="SMART" id="SM00387">
    <property type="entry name" value="HATPase_c"/>
    <property type="match status" value="1"/>
</dbReference>
<dbReference type="InterPro" id="IPR050428">
    <property type="entry name" value="TCS_sensor_his_kinase"/>
</dbReference>
<dbReference type="STRING" id="767434.Fraau_1256"/>
<keyword evidence="7" id="KW-0547">Nucleotide-binding</keyword>
<dbReference type="InterPro" id="IPR005467">
    <property type="entry name" value="His_kinase_dom"/>
</dbReference>
<dbReference type="InterPro" id="IPR036890">
    <property type="entry name" value="HATPase_C_sf"/>
</dbReference>
<evidence type="ECO:0000256" key="12">
    <source>
        <dbReference type="ARBA" id="ARBA00023136"/>
    </source>
</evidence>
<evidence type="ECO:0000259" key="14">
    <source>
        <dbReference type="PROSITE" id="PS50109"/>
    </source>
</evidence>
<name>H8L4Y5_FRAAD</name>
<evidence type="ECO:0000256" key="13">
    <source>
        <dbReference type="SAM" id="Phobius"/>
    </source>
</evidence>
<keyword evidence="4" id="KW-0597">Phosphoprotein</keyword>
<dbReference type="CDD" id="cd00075">
    <property type="entry name" value="HATPase"/>
    <property type="match status" value="1"/>
</dbReference>
<keyword evidence="6 13" id="KW-0812">Transmembrane</keyword>
<keyword evidence="17" id="KW-1185">Reference proteome</keyword>
<keyword evidence="12 13" id="KW-0472">Membrane</keyword>
<evidence type="ECO:0000256" key="3">
    <source>
        <dbReference type="ARBA" id="ARBA00012438"/>
    </source>
</evidence>
<evidence type="ECO:0000256" key="4">
    <source>
        <dbReference type="ARBA" id="ARBA00022553"/>
    </source>
</evidence>
<dbReference type="PROSITE" id="PS50109">
    <property type="entry name" value="HIS_KIN"/>
    <property type="match status" value="1"/>
</dbReference>
<comment type="subcellular location">
    <subcellularLocation>
        <location evidence="2">Membrane</location>
        <topology evidence="2">Multi-pass membrane protein</topology>
    </subcellularLocation>
</comment>
<dbReference type="Gene3D" id="1.10.287.130">
    <property type="match status" value="1"/>
</dbReference>
<comment type="catalytic activity">
    <reaction evidence="1">
        <text>ATP + protein L-histidine = ADP + protein N-phospho-L-histidine.</text>
        <dbReference type="EC" id="2.7.13.3"/>
    </reaction>
</comment>
<keyword evidence="5" id="KW-0808">Transferase</keyword>
<evidence type="ECO:0000256" key="8">
    <source>
        <dbReference type="ARBA" id="ARBA00022777"/>
    </source>
</evidence>
<dbReference type="SMART" id="SM00388">
    <property type="entry name" value="HisKA"/>
    <property type="match status" value="1"/>
</dbReference>
<dbReference type="KEGG" id="fau:Fraau_1256"/>
<dbReference type="GO" id="GO:0000155">
    <property type="term" value="F:phosphorelay sensor kinase activity"/>
    <property type="evidence" value="ECO:0007669"/>
    <property type="project" value="InterPro"/>
</dbReference>
<dbReference type="Proteomes" id="UP000005234">
    <property type="component" value="Chromosome"/>
</dbReference>
<dbReference type="InterPro" id="IPR004358">
    <property type="entry name" value="Sig_transdc_His_kin-like_C"/>
</dbReference>
<dbReference type="InterPro" id="IPR003661">
    <property type="entry name" value="HisK_dim/P_dom"/>
</dbReference>
<evidence type="ECO:0000256" key="6">
    <source>
        <dbReference type="ARBA" id="ARBA00022692"/>
    </source>
</evidence>
<dbReference type="GO" id="GO:0005524">
    <property type="term" value="F:ATP binding"/>
    <property type="evidence" value="ECO:0007669"/>
    <property type="project" value="UniProtKB-KW"/>
</dbReference>
<dbReference type="PROSITE" id="PS50885">
    <property type="entry name" value="HAMP"/>
    <property type="match status" value="1"/>
</dbReference>
<proteinExistence type="predicted"/>
<evidence type="ECO:0000256" key="1">
    <source>
        <dbReference type="ARBA" id="ARBA00000085"/>
    </source>
</evidence>
<dbReference type="PANTHER" id="PTHR45436">
    <property type="entry name" value="SENSOR HISTIDINE KINASE YKOH"/>
    <property type="match status" value="1"/>
</dbReference>
<evidence type="ECO:0000256" key="5">
    <source>
        <dbReference type="ARBA" id="ARBA00022679"/>
    </source>
</evidence>
<organism evidence="16 17">
    <name type="scientific">Frateuria aurantia (strain ATCC 33424 / DSM 6220 / KCTC 2777 / LMG 1558 / NBRC 3245 / NCIMB 13370)</name>
    <name type="common">Acetobacter aurantius</name>
    <dbReference type="NCBI Taxonomy" id="767434"/>
    <lineage>
        <taxon>Bacteria</taxon>
        <taxon>Pseudomonadati</taxon>
        <taxon>Pseudomonadota</taxon>
        <taxon>Gammaproteobacteria</taxon>
        <taxon>Lysobacterales</taxon>
        <taxon>Rhodanobacteraceae</taxon>
        <taxon>Frateuria</taxon>
    </lineage>
</organism>
<dbReference type="GO" id="GO:0005886">
    <property type="term" value="C:plasma membrane"/>
    <property type="evidence" value="ECO:0007669"/>
    <property type="project" value="TreeGrafter"/>
</dbReference>
<dbReference type="InterPro" id="IPR003660">
    <property type="entry name" value="HAMP_dom"/>
</dbReference>
<accession>H8L4Y5</accession>
<dbReference type="SUPFAM" id="SSF55874">
    <property type="entry name" value="ATPase domain of HSP90 chaperone/DNA topoisomerase II/histidine kinase"/>
    <property type="match status" value="1"/>
</dbReference>
<dbReference type="InterPro" id="IPR036097">
    <property type="entry name" value="HisK_dim/P_sf"/>
</dbReference>
<evidence type="ECO:0000256" key="2">
    <source>
        <dbReference type="ARBA" id="ARBA00004141"/>
    </source>
</evidence>
<evidence type="ECO:0000256" key="11">
    <source>
        <dbReference type="ARBA" id="ARBA00023012"/>
    </source>
</evidence>
<dbReference type="Pfam" id="PF00512">
    <property type="entry name" value="HisKA"/>
    <property type="match status" value="1"/>
</dbReference>